<dbReference type="PANTHER" id="PTHR24244:SF0">
    <property type="entry name" value="G-PROTEIN COUPLED RECEPTORS FAMILY 1 PROFILE DOMAIN-CONTAINING PROTEIN"/>
    <property type="match status" value="1"/>
</dbReference>
<dbReference type="Proteomes" id="UP000694548">
    <property type="component" value="Chromosome sgr15"/>
</dbReference>
<dbReference type="SUPFAM" id="SSF81321">
    <property type="entry name" value="Family A G protein-coupled receptor-like"/>
    <property type="match status" value="1"/>
</dbReference>
<evidence type="ECO:0000256" key="1">
    <source>
        <dbReference type="ARBA" id="ARBA00004370"/>
    </source>
</evidence>
<feature type="transmembrane region" description="Helical" evidence="5">
    <location>
        <begin position="228"/>
        <end position="249"/>
    </location>
</feature>
<dbReference type="PANTHER" id="PTHR24244">
    <property type="entry name" value="NEUROPEPTIDE S RECEPTOR"/>
    <property type="match status" value="1"/>
</dbReference>
<name>A0A8C6KSC1_NOTFU</name>
<dbReference type="AlphaFoldDB" id="A0A8C6KSC1"/>
<feature type="transmembrane region" description="Helical" evidence="5">
    <location>
        <begin position="105"/>
        <end position="123"/>
    </location>
</feature>
<dbReference type="Ensembl" id="ENSNFUT00015010322.1">
    <property type="protein sequence ID" value="ENSNFUP00015009822.1"/>
    <property type="gene ID" value="ENSNFUG00015004807.1"/>
</dbReference>
<reference evidence="7" key="3">
    <citation type="submission" date="2025-09" db="UniProtKB">
        <authorList>
            <consortium name="Ensembl"/>
        </authorList>
    </citation>
    <scope>IDENTIFICATION</scope>
</reference>
<comment type="subcellular location">
    <subcellularLocation>
        <location evidence="1">Membrane</location>
    </subcellularLocation>
</comment>
<dbReference type="GO" id="GO:0008188">
    <property type="term" value="F:neuropeptide receptor activity"/>
    <property type="evidence" value="ECO:0007669"/>
    <property type="project" value="InterPro"/>
</dbReference>
<evidence type="ECO:0000313" key="8">
    <source>
        <dbReference type="Proteomes" id="UP000694548"/>
    </source>
</evidence>
<sequence>MQEDNKQAGQKNTCHMIPTVFPQTFLPPVFIFVFIVGLLANVWGLKSLLLNWKKLGNVNIFVLNLGLADILYLLTLPFLMVYYFKGSMWIFGDVFCKVTRFCFNLNLYCSIGFLTCISVYRYLSIVYPLRVKGRLTTTHSVVITVTVWMLVGVQSLPDMFFPKTSTNVSEQCFDTTSDDHVDDYLKYSLSWTLIGFCVPSLVTLGCYGHMIAVLCYNKNIDEMLKQKSLKLLITLILLFSVCYIPYHVLKNLNLWSRVMSRQRICSKWNNGVYIAHQIS</sequence>
<dbReference type="Gene3D" id="1.20.1070.10">
    <property type="entry name" value="Rhodopsin 7-helix transmembrane proteins"/>
    <property type="match status" value="1"/>
</dbReference>
<feature type="transmembrane region" description="Helical" evidence="5">
    <location>
        <begin position="61"/>
        <end position="85"/>
    </location>
</feature>
<evidence type="ECO:0000256" key="2">
    <source>
        <dbReference type="ARBA" id="ARBA00022692"/>
    </source>
</evidence>
<reference evidence="7" key="1">
    <citation type="submission" date="2014-08" db="EMBL/GenBank/DDBJ databases">
        <authorList>
            <person name="Senf B."/>
            <person name="Petzold A."/>
            <person name="Downie B.R."/>
            <person name="Koch P."/>
            <person name="Platzer M."/>
        </authorList>
    </citation>
    <scope>NUCLEOTIDE SEQUENCE [LARGE SCALE GENOMIC DNA]</scope>
    <source>
        <strain evidence="7">GRZ</strain>
    </source>
</reference>
<reference evidence="7" key="2">
    <citation type="submission" date="2025-08" db="UniProtKB">
        <authorList>
            <consortium name="Ensembl"/>
        </authorList>
    </citation>
    <scope>IDENTIFICATION</scope>
</reference>
<dbReference type="InterPro" id="IPR017452">
    <property type="entry name" value="GPCR_Rhodpsn_7TM"/>
</dbReference>
<evidence type="ECO:0000256" key="4">
    <source>
        <dbReference type="ARBA" id="ARBA00023136"/>
    </source>
</evidence>
<keyword evidence="2 5" id="KW-0812">Transmembrane</keyword>
<evidence type="ECO:0000313" key="7">
    <source>
        <dbReference type="Ensembl" id="ENSNFUP00015009822.1"/>
    </source>
</evidence>
<dbReference type="PRINTS" id="PR00237">
    <property type="entry name" value="GPCRRHODOPSN"/>
</dbReference>
<dbReference type="PROSITE" id="PS50262">
    <property type="entry name" value="G_PROTEIN_RECEP_F1_2"/>
    <property type="match status" value="1"/>
</dbReference>
<evidence type="ECO:0000256" key="5">
    <source>
        <dbReference type="SAM" id="Phobius"/>
    </source>
</evidence>
<feature type="transmembrane region" description="Helical" evidence="5">
    <location>
        <begin position="135"/>
        <end position="156"/>
    </location>
</feature>
<dbReference type="GeneTree" id="ENSGT00940000155094"/>
<feature type="transmembrane region" description="Helical" evidence="5">
    <location>
        <begin position="193"/>
        <end position="216"/>
    </location>
</feature>
<feature type="domain" description="G-protein coupled receptors family 1 profile" evidence="6">
    <location>
        <begin position="40"/>
        <end position="249"/>
    </location>
</feature>
<organism evidence="7 8">
    <name type="scientific">Nothobranchius furzeri</name>
    <name type="common">Turquoise killifish</name>
    <dbReference type="NCBI Taxonomy" id="105023"/>
    <lineage>
        <taxon>Eukaryota</taxon>
        <taxon>Metazoa</taxon>
        <taxon>Chordata</taxon>
        <taxon>Craniata</taxon>
        <taxon>Vertebrata</taxon>
        <taxon>Euteleostomi</taxon>
        <taxon>Actinopterygii</taxon>
        <taxon>Neopterygii</taxon>
        <taxon>Teleostei</taxon>
        <taxon>Neoteleostei</taxon>
        <taxon>Acanthomorphata</taxon>
        <taxon>Ovalentaria</taxon>
        <taxon>Atherinomorphae</taxon>
        <taxon>Cyprinodontiformes</taxon>
        <taxon>Nothobranchiidae</taxon>
        <taxon>Nothobranchius</taxon>
    </lineage>
</organism>
<dbReference type="GO" id="GO:0016020">
    <property type="term" value="C:membrane"/>
    <property type="evidence" value="ECO:0007669"/>
    <property type="project" value="UniProtKB-SubCell"/>
</dbReference>
<keyword evidence="3 5" id="KW-1133">Transmembrane helix</keyword>
<dbReference type="InterPro" id="IPR027294">
    <property type="entry name" value="NPS_rcpt"/>
</dbReference>
<keyword evidence="4 5" id="KW-0472">Membrane</keyword>
<feature type="transmembrane region" description="Helical" evidence="5">
    <location>
        <begin position="25"/>
        <end position="49"/>
    </location>
</feature>
<evidence type="ECO:0000259" key="6">
    <source>
        <dbReference type="PROSITE" id="PS50262"/>
    </source>
</evidence>
<dbReference type="PRINTS" id="PR01157">
    <property type="entry name" value="P2YPURNOCPTR"/>
</dbReference>
<dbReference type="Pfam" id="PF00001">
    <property type="entry name" value="7tm_1"/>
    <property type="match status" value="1"/>
</dbReference>
<keyword evidence="8" id="KW-1185">Reference proteome</keyword>
<dbReference type="InterPro" id="IPR000276">
    <property type="entry name" value="GPCR_Rhodpsn"/>
</dbReference>
<accession>A0A8C6KSC1</accession>
<proteinExistence type="predicted"/>
<protein>
    <submittedName>
        <fullName evidence="7">Si:dkey-78k11.9</fullName>
    </submittedName>
</protein>
<evidence type="ECO:0000256" key="3">
    <source>
        <dbReference type="ARBA" id="ARBA00022989"/>
    </source>
</evidence>